<evidence type="ECO:0000313" key="2">
    <source>
        <dbReference type="EMBL" id="MEO1766006.1"/>
    </source>
</evidence>
<dbReference type="Gene3D" id="3.90.660.10">
    <property type="match status" value="1"/>
</dbReference>
<dbReference type="InterPro" id="IPR050464">
    <property type="entry name" value="Zeta_carotene_desat/Oxidored"/>
</dbReference>
<dbReference type="InterPro" id="IPR002937">
    <property type="entry name" value="Amino_oxidase"/>
</dbReference>
<protein>
    <submittedName>
        <fullName evidence="2">Hydroxysqualene dehydroxylase HpnE</fullName>
        <ecNumber evidence="2">1.17.8.1</ecNumber>
    </submittedName>
</protein>
<organism evidence="2 3">
    <name type="scientific">Thiobacter aerophilum</name>
    <dbReference type="NCBI Taxonomy" id="3121275"/>
    <lineage>
        <taxon>Bacteria</taxon>
        <taxon>Pseudomonadati</taxon>
        <taxon>Pseudomonadota</taxon>
        <taxon>Betaproteobacteria</taxon>
        <taxon>Burkholderiales</taxon>
        <taxon>Thiobacteraceae</taxon>
        <taxon>Thiobacter</taxon>
    </lineage>
</organism>
<dbReference type="SUPFAM" id="SSF51905">
    <property type="entry name" value="FAD/NAD(P)-binding domain"/>
    <property type="match status" value="1"/>
</dbReference>
<evidence type="ECO:0000313" key="3">
    <source>
        <dbReference type="Proteomes" id="UP001482231"/>
    </source>
</evidence>
<dbReference type="PANTHER" id="PTHR42923:SF47">
    <property type="entry name" value="BLR3003 PROTEIN"/>
    <property type="match status" value="1"/>
</dbReference>
<proteinExistence type="predicted"/>
<dbReference type="Gene3D" id="3.50.50.60">
    <property type="entry name" value="FAD/NAD(P)-binding domain"/>
    <property type="match status" value="2"/>
</dbReference>
<dbReference type="EMBL" id="JBAJEX010000001">
    <property type="protein sequence ID" value="MEO1766006.1"/>
    <property type="molecule type" value="Genomic_DNA"/>
</dbReference>
<dbReference type="Pfam" id="PF01593">
    <property type="entry name" value="Amino_oxidase"/>
    <property type="match status" value="1"/>
</dbReference>
<dbReference type="GO" id="GO:0016491">
    <property type="term" value="F:oxidoreductase activity"/>
    <property type="evidence" value="ECO:0007669"/>
    <property type="project" value="UniProtKB-KW"/>
</dbReference>
<keyword evidence="3" id="KW-1185">Reference proteome</keyword>
<dbReference type="EC" id="1.17.8.1" evidence="2"/>
<keyword evidence="2" id="KW-0560">Oxidoreductase</keyword>
<comment type="caution">
    <text evidence="2">The sequence shown here is derived from an EMBL/GenBank/DDBJ whole genome shotgun (WGS) entry which is preliminary data.</text>
</comment>
<name>A0ABV0EBG7_9BURK</name>
<dbReference type="InterPro" id="IPR036188">
    <property type="entry name" value="FAD/NAD-bd_sf"/>
</dbReference>
<accession>A0ABV0EBG7</accession>
<reference evidence="2 3" key="1">
    <citation type="submission" date="2024-02" db="EMBL/GenBank/DDBJ databases">
        <title>New thermophilic sulfur-oxidizing bacteria from a hot springs of the Uzon caldera (Kamchatka, Russia).</title>
        <authorList>
            <person name="Dukat A.M."/>
            <person name="Elcheninov A.G."/>
            <person name="Frolov E.N."/>
        </authorList>
    </citation>
    <scope>NUCLEOTIDE SEQUENCE [LARGE SCALE GENOMIC DNA]</scope>
    <source>
        <strain evidence="2 3">AK1</strain>
    </source>
</reference>
<evidence type="ECO:0000259" key="1">
    <source>
        <dbReference type="Pfam" id="PF01593"/>
    </source>
</evidence>
<feature type="domain" description="Amine oxidase" evidence="1">
    <location>
        <begin position="18"/>
        <end position="437"/>
    </location>
</feature>
<dbReference type="Proteomes" id="UP001482231">
    <property type="component" value="Unassembled WGS sequence"/>
</dbReference>
<dbReference type="PRINTS" id="PR00419">
    <property type="entry name" value="ADXRDTASE"/>
</dbReference>
<dbReference type="PANTHER" id="PTHR42923">
    <property type="entry name" value="PROTOPORPHYRINOGEN OXIDASE"/>
    <property type="match status" value="1"/>
</dbReference>
<gene>
    <name evidence="2" type="primary">hpnE</name>
    <name evidence="2" type="ORF">V6E02_02105</name>
</gene>
<dbReference type="NCBIfam" id="TIGR03467">
    <property type="entry name" value="HpnE"/>
    <property type="match status" value="1"/>
</dbReference>
<dbReference type="RefSeq" id="WP_347306653.1">
    <property type="nucleotide sequence ID" value="NZ_JBAJEX010000001.1"/>
</dbReference>
<sequence length="440" mass="48196">MTADAQPHAVAVIGAGWAGLAAAVKLAAHGMPVTVFESAPHAGGRARSVWRHKLELDNGQHVMLGAYRETQALLDLVNPGWRAQVVRLPLRLLMKPGFSLKAPRLPAPWHLAAALITARGLAWADRLAALRFFTTLSRQSFRLERDRPVIELLRQHRQTRALCAYLWHPLCFAALNTPPAVASAQVFANVLRETFAHRRADSDLLLPRVCLSHLFPKPAAAFLRRHGGALACRQKVTRLKPMAAGWQVMTANGAAVFRHVICALPPVAAARLLETLPGLEETAARLGRLEYEPIYTLYLRYREQVRLDAPMVGLLHGPGQWVFDRGQLTGPANLLAVVISAHGPHETLDHTHLGQAVTRQLCDELGICAPPQDVWVIAEKRATFACTPNLLRPEARTPLAGLFLAGDWVGTGRREADYPATIEGAVRSGVQCARHILESP</sequence>
<dbReference type="InterPro" id="IPR017830">
    <property type="entry name" value="SQase_HpnE"/>
</dbReference>